<sequence length="257" mass="29568">MVRYCDHVPTDFDIVVGLDRVKVHKGYISMISPVINAMLSHDTAESRSNTVKITDFNFETVKAVIDFCYGREPENLCVETIVGILRFADKYDIRAVTEDLSNIPLANLSPKTFATIAHYAYDCSKDDLFKTCCNYFKEHLGEVVITEKFTTLTPYFVAHLLKEAFHVKTPYDVLRHAYANGISFILDPLEQSVIENMSLDTFCITVHYTWECKRDNLKNACGKFFNDNQAEIRKMKEFYDLPPNFVYEVLKKGYDVA</sequence>
<evidence type="ECO:0000259" key="1">
    <source>
        <dbReference type="PROSITE" id="PS50097"/>
    </source>
</evidence>
<keyword evidence="2" id="KW-1185">Reference proteome</keyword>
<dbReference type="SMART" id="SM00225">
    <property type="entry name" value="BTB"/>
    <property type="match status" value="1"/>
</dbReference>
<reference evidence="3" key="2">
    <citation type="submission" date="2020-10" db="UniProtKB">
        <authorList>
            <consortium name="WormBaseParasite"/>
        </authorList>
    </citation>
    <scope>IDENTIFICATION</scope>
</reference>
<accession>A0A7E4ZZA4</accession>
<dbReference type="Pfam" id="PF00651">
    <property type="entry name" value="BTB"/>
    <property type="match status" value="1"/>
</dbReference>
<dbReference type="PANTHER" id="PTHR24413">
    <property type="entry name" value="SPECKLE-TYPE POZ PROTEIN"/>
    <property type="match status" value="1"/>
</dbReference>
<evidence type="ECO:0000313" key="2">
    <source>
        <dbReference type="Proteomes" id="UP000492821"/>
    </source>
</evidence>
<protein>
    <submittedName>
        <fullName evidence="3">BTB domain-containing protein</fullName>
    </submittedName>
</protein>
<dbReference type="InterPro" id="IPR000210">
    <property type="entry name" value="BTB/POZ_dom"/>
</dbReference>
<dbReference type="SUPFAM" id="SSF54695">
    <property type="entry name" value="POZ domain"/>
    <property type="match status" value="1"/>
</dbReference>
<evidence type="ECO:0000313" key="3">
    <source>
        <dbReference type="WBParaSite" id="Pan_g4445.t1"/>
    </source>
</evidence>
<reference evidence="2" key="1">
    <citation type="journal article" date="2013" name="Genetics">
        <title>The draft genome and transcriptome of Panagrellus redivivus are shaped by the harsh demands of a free-living lifestyle.</title>
        <authorList>
            <person name="Srinivasan J."/>
            <person name="Dillman A.R."/>
            <person name="Macchietto M.G."/>
            <person name="Heikkinen L."/>
            <person name="Lakso M."/>
            <person name="Fracchia K.M."/>
            <person name="Antoshechkin I."/>
            <person name="Mortazavi A."/>
            <person name="Wong G."/>
            <person name="Sternberg P.W."/>
        </authorList>
    </citation>
    <scope>NUCLEOTIDE SEQUENCE [LARGE SCALE GENOMIC DNA]</scope>
    <source>
        <strain evidence="2">MT8872</strain>
    </source>
</reference>
<organism evidence="2 3">
    <name type="scientific">Panagrellus redivivus</name>
    <name type="common">Microworm</name>
    <dbReference type="NCBI Taxonomy" id="6233"/>
    <lineage>
        <taxon>Eukaryota</taxon>
        <taxon>Metazoa</taxon>
        <taxon>Ecdysozoa</taxon>
        <taxon>Nematoda</taxon>
        <taxon>Chromadorea</taxon>
        <taxon>Rhabditida</taxon>
        <taxon>Tylenchina</taxon>
        <taxon>Panagrolaimomorpha</taxon>
        <taxon>Panagrolaimoidea</taxon>
        <taxon>Panagrolaimidae</taxon>
        <taxon>Panagrellus</taxon>
    </lineage>
</organism>
<dbReference type="Gene3D" id="3.30.710.10">
    <property type="entry name" value="Potassium Channel Kv1.1, Chain A"/>
    <property type="match status" value="1"/>
</dbReference>
<dbReference type="PROSITE" id="PS50097">
    <property type="entry name" value="BTB"/>
    <property type="match status" value="1"/>
</dbReference>
<proteinExistence type="predicted"/>
<dbReference type="WBParaSite" id="Pan_g4445.t1">
    <property type="protein sequence ID" value="Pan_g4445.t1"/>
    <property type="gene ID" value="Pan_g4445"/>
</dbReference>
<dbReference type="Proteomes" id="UP000492821">
    <property type="component" value="Unassembled WGS sequence"/>
</dbReference>
<dbReference type="InterPro" id="IPR011333">
    <property type="entry name" value="SKP1/BTB/POZ_sf"/>
</dbReference>
<dbReference type="CDD" id="cd18186">
    <property type="entry name" value="BTB_POZ_ZBTB_KLHL-like"/>
    <property type="match status" value="1"/>
</dbReference>
<feature type="domain" description="BTB" evidence="1">
    <location>
        <begin position="10"/>
        <end position="69"/>
    </location>
</feature>
<name>A0A7E4ZZA4_PANRE</name>
<dbReference type="AlphaFoldDB" id="A0A7E4ZZA4"/>